<keyword evidence="1" id="KW-1133">Transmembrane helix</keyword>
<dbReference type="AlphaFoldDB" id="A0AAJ3D8G7"/>
<evidence type="ECO:0000313" key="2">
    <source>
        <dbReference type="EMBL" id="NAR73001.1"/>
    </source>
</evidence>
<dbReference type="Proteomes" id="UP000451048">
    <property type="component" value="Unassembled WGS sequence"/>
</dbReference>
<keyword evidence="1" id="KW-0472">Membrane</keyword>
<evidence type="ECO:0000313" key="3">
    <source>
        <dbReference type="Proteomes" id="UP000451048"/>
    </source>
</evidence>
<comment type="caution">
    <text evidence="2">The sequence shown here is derived from an EMBL/GenBank/DDBJ whole genome shotgun (WGS) entry which is preliminary data.</text>
</comment>
<sequence length="324" mass="38366">MGNKIAFFETISPRGHVSLNRFLLTSCMSTKKMIVGCSLKDYYSDMDCIYFNDRFLKKNRINHFLISLYYIFKFFIYFKINNYNKVVILSYDKYNIFFINILSVVLNIKVYAFEHNTFPRGENIISDKLFFLSKRIYRLCFLPHMAELCKENNLPSSLLEHPIIVNQGDNEIHDIIKLKSILSKYDRVIFCPSGSSDLKKIEDKIKKYKNYLFVIKSERLAFYDNTLYVKFFNNLGKWMELSDFVYIPVDFDYRVSGFFYESLGYNKKVILSDSLFSKYVSTVFFNYCYSEDGDWSEFSSSINGPLNVKLYNDSIVLKFNSFLI</sequence>
<protein>
    <submittedName>
        <fullName evidence="2">Uncharacterized protein</fullName>
    </submittedName>
</protein>
<reference evidence="2 3" key="1">
    <citation type="submission" date="2019-12" db="EMBL/GenBank/DDBJ databases">
        <title>Acinetobacter haemolyticus comparative genomics.</title>
        <authorList>
            <person name="Castro-Jaimes S."/>
            <person name="Bello-Lopez E."/>
            <person name="Velazquez-Acosta C."/>
            <person name="Volkow-Fernandez P."/>
            <person name="Lozano-Zarain P."/>
            <person name="Castillo Ramirez S."/>
            <person name="Cevallos M.A."/>
        </authorList>
    </citation>
    <scope>NUCLEOTIDE SEQUENCE [LARGE SCALE GENOMIC DNA]</scope>
    <source>
        <strain evidence="2 3">AN10</strain>
    </source>
</reference>
<gene>
    <name evidence="2" type="ORF">GPS52_05700</name>
</gene>
<keyword evidence="1" id="KW-0812">Transmembrane</keyword>
<organism evidence="2 3">
    <name type="scientific">Acinetobacter haemolyticus</name>
    <dbReference type="NCBI Taxonomy" id="29430"/>
    <lineage>
        <taxon>Bacteria</taxon>
        <taxon>Pseudomonadati</taxon>
        <taxon>Pseudomonadota</taxon>
        <taxon>Gammaproteobacteria</taxon>
        <taxon>Moraxellales</taxon>
        <taxon>Moraxellaceae</taxon>
        <taxon>Acinetobacter</taxon>
    </lineage>
</organism>
<proteinExistence type="predicted"/>
<evidence type="ECO:0000256" key="1">
    <source>
        <dbReference type="SAM" id="Phobius"/>
    </source>
</evidence>
<name>A0AAJ3D8G7_ACIHA</name>
<dbReference type="RefSeq" id="WP_161404761.1">
    <property type="nucleotide sequence ID" value="NZ_WTTO01000011.1"/>
</dbReference>
<feature type="transmembrane region" description="Helical" evidence="1">
    <location>
        <begin position="94"/>
        <end position="112"/>
    </location>
</feature>
<feature type="transmembrane region" description="Helical" evidence="1">
    <location>
        <begin position="61"/>
        <end position="78"/>
    </location>
</feature>
<accession>A0AAJ3D8G7</accession>
<dbReference type="EMBL" id="WTTO01000011">
    <property type="protein sequence ID" value="NAR73001.1"/>
    <property type="molecule type" value="Genomic_DNA"/>
</dbReference>